<gene>
    <name evidence="1" type="ORF">J2X05_002907</name>
</gene>
<evidence type="ECO:0000313" key="1">
    <source>
        <dbReference type="EMBL" id="MDR7090881.1"/>
    </source>
</evidence>
<dbReference type="Proteomes" id="UP001253595">
    <property type="component" value="Unassembled WGS sequence"/>
</dbReference>
<evidence type="ECO:0008006" key="3">
    <source>
        <dbReference type="Google" id="ProtNLM"/>
    </source>
</evidence>
<dbReference type="EMBL" id="JAVDVX010000005">
    <property type="protein sequence ID" value="MDR7090881.1"/>
    <property type="molecule type" value="Genomic_DNA"/>
</dbReference>
<accession>A0ABU1V097</accession>
<evidence type="ECO:0000313" key="2">
    <source>
        <dbReference type="Proteomes" id="UP001253595"/>
    </source>
</evidence>
<proteinExistence type="predicted"/>
<name>A0ABU1V097_9GAMM</name>
<protein>
    <recommendedName>
        <fullName evidence="3">Apea-like HEPN domain-containing protein</fullName>
    </recommendedName>
</protein>
<reference evidence="1 2" key="1">
    <citation type="submission" date="2023-07" db="EMBL/GenBank/DDBJ databases">
        <title>Sorghum-associated microbial communities from plants grown in Nebraska, USA.</title>
        <authorList>
            <person name="Schachtman D."/>
        </authorList>
    </citation>
    <scope>NUCLEOTIDE SEQUENCE [LARGE SCALE GENOMIC DNA]</scope>
    <source>
        <strain evidence="1 2">BE190</strain>
    </source>
</reference>
<organism evidence="1 2">
    <name type="scientific">Cellvibrio fibrivorans</name>
    <dbReference type="NCBI Taxonomy" id="126350"/>
    <lineage>
        <taxon>Bacteria</taxon>
        <taxon>Pseudomonadati</taxon>
        <taxon>Pseudomonadota</taxon>
        <taxon>Gammaproteobacteria</taxon>
        <taxon>Cellvibrionales</taxon>
        <taxon>Cellvibrionaceae</taxon>
        <taxon>Cellvibrio</taxon>
    </lineage>
</organism>
<dbReference type="RefSeq" id="WP_310073567.1">
    <property type="nucleotide sequence ID" value="NZ_JAVDVX010000005.1"/>
</dbReference>
<comment type="caution">
    <text evidence="1">The sequence shown here is derived from an EMBL/GenBank/DDBJ whole genome shotgun (WGS) entry which is preliminary data.</text>
</comment>
<keyword evidence="2" id="KW-1185">Reference proteome</keyword>
<sequence length="240" mass="27405">MSHSVEITENTFFSIFSDAVLLYELASSETDKYTQNTLAKSSILSVNYALEAAANSFITSIEITSKLKSNIDKFSTLDKFELVLQWHKDKSLPRGERETQIIQKLIDQRNELVHPKVKTVQQDVVTALGDESIAYYHKALQDNSNEKCKVTKMSLDPSQYSAEDALIAIKSLVNFLNKYIESWWEIDVESSAILLMKSWTGSVQASPIMYQKHELEIVLRHNKNLNIRFVGLYGILEQFT</sequence>